<organism evidence="2 3">
    <name type="scientific">Terrimicrobium sacchariphilum</name>
    <dbReference type="NCBI Taxonomy" id="690879"/>
    <lineage>
        <taxon>Bacteria</taxon>
        <taxon>Pseudomonadati</taxon>
        <taxon>Verrucomicrobiota</taxon>
        <taxon>Terrimicrobiia</taxon>
        <taxon>Terrimicrobiales</taxon>
        <taxon>Terrimicrobiaceae</taxon>
        <taxon>Terrimicrobium</taxon>
    </lineage>
</organism>
<name>A0A146GBG5_TERSA</name>
<evidence type="ECO:0000313" key="2">
    <source>
        <dbReference type="EMBL" id="GAT34542.1"/>
    </source>
</evidence>
<dbReference type="STRING" id="690879.TSACC_22967"/>
<sequence length="213" mass="24480">MIKHTQLLLKFSRSIMRSLSLVPDLAVVAEKKSPPPRKAKPSTRRELLLEALAAELLRAAGCHDLKVEVYWNSRLRTTAGLASWRDHAIYLNPKLMDVSQDEVQRTLRHELAHFLAQHRAGRRRIAAHGAEWKRACADLGIPRESRCHDLPFKRAKVARRYFYACPECGTQLARVRPLKRRVACLKCCRAHNHGQYHDRFRFVPIEPPKSIAA</sequence>
<dbReference type="InterPro" id="IPR006640">
    <property type="entry name" value="SprT-like_domain"/>
</dbReference>
<dbReference type="SMART" id="SM00731">
    <property type="entry name" value="SprT"/>
    <property type="match status" value="1"/>
</dbReference>
<comment type="caution">
    <text evidence="2">The sequence shown here is derived from an EMBL/GenBank/DDBJ whole genome shotgun (WGS) entry which is preliminary data.</text>
</comment>
<dbReference type="Pfam" id="PF10263">
    <property type="entry name" value="SprT-like"/>
    <property type="match status" value="1"/>
</dbReference>
<feature type="domain" description="SprT-like" evidence="1">
    <location>
        <begin position="50"/>
        <end position="188"/>
    </location>
</feature>
<gene>
    <name evidence="2" type="ORF">TSACC_22967</name>
</gene>
<accession>A0A146GBG5</accession>
<evidence type="ECO:0000259" key="1">
    <source>
        <dbReference type="SMART" id="SM00731"/>
    </source>
</evidence>
<dbReference type="Proteomes" id="UP000076023">
    <property type="component" value="Unassembled WGS sequence"/>
</dbReference>
<dbReference type="RefSeq" id="WP_075080161.1">
    <property type="nucleotide sequence ID" value="NZ_BDCO01000002.1"/>
</dbReference>
<dbReference type="GO" id="GO:0006950">
    <property type="term" value="P:response to stress"/>
    <property type="evidence" value="ECO:0007669"/>
    <property type="project" value="UniProtKB-ARBA"/>
</dbReference>
<keyword evidence="3" id="KW-1185">Reference proteome</keyword>
<dbReference type="EMBL" id="BDCO01000002">
    <property type="protein sequence ID" value="GAT34542.1"/>
    <property type="molecule type" value="Genomic_DNA"/>
</dbReference>
<protein>
    <submittedName>
        <fullName evidence="2">SprT-like family protein</fullName>
    </submittedName>
</protein>
<evidence type="ECO:0000313" key="3">
    <source>
        <dbReference type="Proteomes" id="UP000076023"/>
    </source>
</evidence>
<reference evidence="3" key="1">
    <citation type="journal article" date="2017" name="Genome Announc.">
        <title>Draft Genome Sequence of Terrimicrobium sacchariphilum NM-5T, a Facultative Anaerobic Soil Bacterium of the Class Spartobacteria.</title>
        <authorList>
            <person name="Qiu Y.L."/>
            <person name="Tourlousse D.M."/>
            <person name="Matsuura N."/>
            <person name="Ohashi A."/>
            <person name="Sekiguchi Y."/>
        </authorList>
    </citation>
    <scope>NUCLEOTIDE SEQUENCE [LARGE SCALE GENOMIC DNA]</scope>
    <source>
        <strain evidence="3">NM-5</strain>
    </source>
</reference>
<dbReference type="OrthoDB" id="267364at2"/>
<dbReference type="InParanoid" id="A0A146GBG5"/>
<proteinExistence type="predicted"/>
<dbReference type="AlphaFoldDB" id="A0A146GBG5"/>